<feature type="domain" description="Dienelactone hydrolase" evidence="1">
    <location>
        <begin position="33"/>
        <end position="214"/>
    </location>
</feature>
<evidence type="ECO:0000313" key="2">
    <source>
        <dbReference type="EMBL" id="QDE71938.1"/>
    </source>
</evidence>
<dbReference type="Gene3D" id="3.40.50.1820">
    <property type="entry name" value="alpha/beta hydrolase"/>
    <property type="match status" value="1"/>
</dbReference>
<dbReference type="InterPro" id="IPR029058">
    <property type="entry name" value="AB_hydrolase_fold"/>
</dbReference>
<dbReference type="InterPro" id="IPR050261">
    <property type="entry name" value="FrsA_esterase"/>
</dbReference>
<dbReference type="RefSeq" id="WP_140796007.1">
    <property type="nucleotide sequence ID" value="NZ_CP017169.1"/>
</dbReference>
<gene>
    <name evidence="2" type="ORF">BHS09_35905</name>
</gene>
<organism evidence="2 3">
    <name type="scientific">Myxococcus xanthus</name>
    <dbReference type="NCBI Taxonomy" id="34"/>
    <lineage>
        <taxon>Bacteria</taxon>
        <taxon>Pseudomonadati</taxon>
        <taxon>Myxococcota</taxon>
        <taxon>Myxococcia</taxon>
        <taxon>Myxococcales</taxon>
        <taxon>Cystobacterineae</taxon>
        <taxon>Myxococcaceae</taxon>
        <taxon>Myxococcus</taxon>
    </lineage>
</organism>
<name>A0AAE6G6M6_MYXXA</name>
<dbReference type="Pfam" id="PF01738">
    <property type="entry name" value="DLH"/>
    <property type="match status" value="1"/>
</dbReference>
<dbReference type="EMBL" id="CP017174">
    <property type="protein sequence ID" value="QDE71938.1"/>
    <property type="molecule type" value="Genomic_DNA"/>
</dbReference>
<dbReference type="AlphaFoldDB" id="A0AAE6G6M6"/>
<dbReference type="GO" id="GO:0016787">
    <property type="term" value="F:hydrolase activity"/>
    <property type="evidence" value="ECO:0007669"/>
    <property type="project" value="UniProtKB-KW"/>
</dbReference>
<reference evidence="2 3" key="1">
    <citation type="journal article" date="2019" name="Science">
        <title>Social genes are selection hotspots in kin groups of a soil microbe.</title>
        <authorList>
            <person name="Wielgoss S."/>
            <person name="Wolfensberger R."/>
            <person name="Sun L."/>
            <person name="Fiegna F."/>
            <person name="Velicer G.J."/>
        </authorList>
    </citation>
    <scope>NUCLEOTIDE SEQUENCE [LARGE SCALE GENOMIC DNA]</scope>
    <source>
        <strain evidence="2 3">MC3.5.9c15</strain>
    </source>
</reference>
<proteinExistence type="predicted"/>
<protein>
    <submittedName>
        <fullName evidence="2">Hydrolase</fullName>
    </submittedName>
</protein>
<dbReference type="SUPFAM" id="SSF53474">
    <property type="entry name" value="alpha/beta-Hydrolases"/>
    <property type="match status" value="1"/>
</dbReference>
<dbReference type="Proteomes" id="UP000320179">
    <property type="component" value="Chromosome"/>
</dbReference>
<dbReference type="PANTHER" id="PTHR22946">
    <property type="entry name" value="DIENELACTONE HYDROLASE DOMAIN-CONTAINING PROTEIN-RELATED"/>
    <property type="match status" value="1"/>
</dbReference>
<dbReference type="InterPro" id="IPR002925">
    <property type="entry name" value="Dienelactn_hydro"/>
</dbReference>
<evidence type="ECO:0000313" key="3">
    <source>
        <dbReference type="Proteomes" id="UP000320179"/>
    </source>
</evidence>
<accession>A0AAE6G6M6</accession>
<keyword evidence="2" id="KW-0378">Hydrolase</keyword>
<sequence length="230" mass="24062">MWQGGNTDPDVREVQVQVGDVLLGGSLGIPDGARGLVIFAHGSGSSRFSPRNRAVARALRAQGLATLLFDLLSEAEEVGDARTGELRFDIPFLARRLAAVTEWAQRQPALAVLRMGYFGSSTGAAAALVAAALHPDLIHAVVSRGGRPDLAGPVLPRVQAPTLLLVGGQDVGVLELNEASLARLEGLKGIQIIPGATHLFEEPGALEQVARQAAAWFLRFLGGVGAEARA</sequence>
<evidence type="ECO:0000259" key="1">
    <source>
        <dbReference type="Pfam" id="PF01738"/>
    </source>
</evidence>